<dbReference type="GO" id="GO:0007155">
    <property type="term" value="P:cell adhesion"/>
    <property type="evidence" value="ECO:0007669"/>
    <property type="project" value="InterPro"/>
</dbReference>
<proteinExistence type="inferred from homology"/>
<feature type="transmembrane region" description="Helical" evidence="6">
    <location>
        <begin position="76"/>
        <end position="93"/>
    </location>
</feature>
<dbReference type="Gene3D" id="3.40.50.1980">
    <property type="entry name" value="Nitrogenase molybdenum iron protein domain"/>
    <property type="match status" value="2"/>
</dbReference>
<dbReference type="AlphaFoldDB" id="A0A7C3V2P7"/>
<dbReference type="EMBL" id="DTMF01000130">
    <property type="protein sequence ID" value="HGF33742.1"/>
    <property type="molecule type" value="Genomic_DNA"/>
</dbReference>
<dbReference type="GO" id="GO:0046872">
    <property type="term" value="F:metal ion binding"/>
    <property type="evidence" value="ECO:0007669"/>
    <property type="project" value="InterPro"/>
</dbReference>
<feature type="region of interest" description="Disordered" evidence="5">
    <location>
        <begin position="193"/>
        <end position="218"/>
    </location>
</feature>
<dbReference type="InterPro" id="IPR006129">
    <property type="entry name" value="AdhesinB"/>
</dbReference>
<evidence type="ECO:0000256" key="5">
    <source>
        <dbReference type="SAM" id="MobiDB-lite"/>
    </source>
</evidence>
<evidence type="ECO:0000313" key="7">
    <source>
        <dbReference type="EMBL" id="HGF33742.1"/>
    </source>
</evidence>
<dbReference type="InterPro" id="IPR050492">
    <property type="entry name" value="Bact_metal-bind_prot9"/>
</dbReference>
<evidence type="ECO:0000256" key="2">
    <source>
        <dbReference type="ARBA" id="ARBA00022448"/>
    </source>
</evidence>
<feature type="compositionally biased region" description="Basic and acidic residues" evidence="5">
    <location>
        <begin position="193"/>
        <end position="216"/>
    </location>
</feature>
<reference evidence="7" key="1">
    <citation type="journal article" date="2020" name="mSystems">
        <title>Genome- and Community-Level Interaction Insights into Carbon Utilization and Element Cycling Functions of Hydrothermarchaeota in Hydrothermal Sediment.</title>
        <authorList>
            <person name="Zhou Z."/>
            <person name="Liu Y."/>
            <person name="Xu W."/>
            <person name="Pan J."/>
            <person name="Luo Z.H."/>
            <person name="Li M."/>
        </authorList>
    </citation>
    <scope>NUCLEOTIDE SEQUENCE [LARGE SCALE GENOMIC DNA]</scope>
    <source>
        <strain evidence="7">SpSt-897</strain>
    </source>
</reference>
<keyword evidence="6" id="KW-0472">Membrane</keyword>
<evidence type="ECO:0000256" key="1">
    <source>
        <dbReference type="ARBA" id="ARBA00011028"/>
    </source>
</evidence>
<dbReference type="PANTHER" id="PTHR42953">
    <property type="entry name" value="HIGH-AFFINITY ZINC UPTAKE SYSTEM PROTEIN ZNUA-RELATED"/>
    <property type="match status" value="1"/>
</dbReference>
<dbReference type="PRINTS" id="PR00691">
    <property type="entry name" value="ADHESINB"/>
</dbReference>
<name>A0A7C3V2P7_9BACT</name>
<keyword evidence="2 4" id="KW-0813">Transport</keyword>
<comment type="caution">
    <text evidence="7">The sequence shown here is derived from an EMBL/GenBank/DDBJ whole genome shotgun (WGS) entry which is preliminary data.</text>
</comment>
<comment type="similarity">
    <text evidence="1 4">Belongs to the bacterial solute-binding protein 9 family.</text>
</comment>
<sequence>MNWPANITRPIPIFSARPAAGYSAWSRCPWNIFGGRSKGQGATGWTAWKSGPRGCAADAGNGRMTNRMASKPSARFRRFAAVLLLGIIGWAFAACTPASAKITVAASILPLGDFCQKIGGNHIEVKVLLPPGASPHVFEPLPTTVAEATKARVFVYVGAGLDPWAARLLKAQRTPGQVVVEAVAGIPLLRDVGGHDHDSPAPGGHEEGESHGHEPGNPHVWLDPVLAQDICRRIAQALVQVDPAPKPDYEQNLAHYLLELQELDRDIRRTVAGLRHKDYICFHPAFAYFARRYGLKEVGVIEASPGREPSPGHLQTIIDTIKKTGVKAVFAEPQLNPRVAEIIAREAGIKVLFLDPLGGRPPYGSDYIKLMRHNLAVLSQALQ</sequence>
<gene>
    <name evidence="7" type="ORF">ENW96_05040</name>
</gene>
<evidence type="ECO:0000256" key="3">
    <source>
        <dbReference type="ARBA" id="ARBA00022729"/>
    </source>
</evidence>
<dbReference type="PRINTS" id="PR00690">
    <property type="entry name" value="ADHESNFAMILY"/>
</dbReference>
<accession>A0A7C3V2P7</accession>
<dbReference type="InterPro" id="IPR006128">
    <property type="entry name" value="Lipoprotein_PsaA-like"/>
</dbReference>
<keyword evidence="3" id="KW-0732">Signal</keyword>
<dbReference type="Pfam" id="PF01297">
    <property type="entry name" value="ZnuA"/>
    <property type="match status" value="1"/>
</dbReference>
<keyword evidence="6" id="KW-0812">Transmembrane</keyword>
<keyword evidence="6" id="KW-1133">Transmembrane helix</keyword>
<protein>
    <submittedName>
        <fullName evidence="7">Zinc ABC transporter substrate-binding protein</fullName>
    </submittedName>
</protein>
<organism evidence="7">
    <name type="scientific">Desulfobacca acetoxidans</name>
    <dbReference type="NCBI Taxonomy" id="60893"/>
    <lineage>
        <taxon>Bacteria</taxon>
        <taxon>Pseudomonadati</taxon>
        <taxon>Thermodesulfobacteriota</taxon>
        <taxon>Desulfobaccia</taxon>
        <taxon>Desulfobaccales</taxon>
        <taxon>Desulfobaccaceae</taxon>
        <taxon>Desulfobacca</taxon>
    </lineage>
</organism>
<evidence type="ECO:0000256" key="4">
    <source>
        <dbReference type="RuleBase" id="RU003512"/>
    </source>
</evidence>
<evidence type="ECO:0000256" key="6">
    <source>
        <dbReference type="SAM" id="Phobius"/>
    </source>
</evidence>
<dbReference type="SUPFAM" id="SSF53807">
    <property type="entry name" value="Helical backbone' metal receptor"/>
    <property type="match status" value="1"/>
</dbReference>
<dbReference type="GO" id="GO:0030001">
    <property type="term" value="P:metal ion transport"/>
    <property type="evidence" value="ECO:0007669"/>
    <property type="project" value="InterPro"/>
</dbReference>
<dbReference type="PANTHER" id="PTHR42953:SF3">
    <property type="entry name" value="HIGH-AFFINITY ZINC UPTAKE SYSTEM PROTEIN ZNUA"/>
    <property type="match status" value="1"/>
</dbReference>
<dbReference type="InterPro" id="IPR006127">
    <property type="entry name" value="ZnuA-like"/>
</dbReference>